<evidence type="ECO:0000313" key="4">
    <source>
        <dbReference type="Proteomes" id="UP000103899"/>
    </source>
</evidence>
<feature type="transmembrane region" description="Helical" evidence="2">
    <location>
        <begin position="229"/>
        <end position="250"/>
    </location>
</feature>
<keyword evidence="2" id="KW-0472">Membrane</keyword>
<evidence type="ECO:0000313" key="3">
    <source>
        <dbReference type="EMBL" id="AFK83867.1"/>
    </source>
</evidence>
<keyword evidence="2" id="KW-0812">Transmembrane</keyword>
<protein>
    <submittedName>
        <fullName evidence="3">B42</fullName>
    </submittedName>
</protein>
<keyword evidence="4" id="KW-1185">Reference proteome</keyword>
<accession>I3VQ23</accession>
<sequence>MRGWYETPRYRGFIYDNVGTFYITIIMYIVLLSWTLCISLVPRLTYGDISQDVVCDVATVASGIRTLTLFSVIKAATGESDPAVTETMIRLRSRGHRYRVRVPLTRQYLEKSSTARDTRDRSKADRVSKRKKEKNKEDTLPSERAAERVLSRLRAIAEIGVPSSDSDSDVPADKNASVSESGLSSESDSNATSEFINMKEFEEDVGSYVMSNVIFNRFLFGERVTGKTILDIVVCSLILMILACLINKIVSVVGRMRRERLVRQGSETVVWDITKRDDGDQE</sequence>
<feature type="compositionally biased region" description="Basic and acidic residues" evidence="1">
    <location>
        <begin position="113"/>
        <end position="127"/>
    </location>
</feature>
<feature type="transmembrane region" description="Helical" evidence="2">
    <location>
        <begin position="21"/>
        <end position="41"/>
    </location>
</feature>
<name>I3VQ23_9BETA</name>
<dbReference type="KEGG" id="vg:80534757"/>
<organism evidence="3 4">
    <name type="scientific">miniopterid betaherpesvirus 1</name>
    <dbReference type="NCBI Taxonomy" id="3070189"/>
    <lineage>
        <taxon>Viruses</taxon>
        <taxon>Duplodnaviria</taxon>
        <taxon>Heunggongvirae</taxon>
        <taxon>Peploviricota</taxon>
        <taxon>Herviviricetes</taxon>
        <taxon>Herpesvirales</taxon>
        <taxon>Orthoherpesviridae</taxon>
        <taxon>Betaherpesvirinae</taxon>
        <taxon>Quwivirus</taxon>
        <taxon>Quwivirus miniopteridbeta1</taxon>
    </lineage>
</organism>
<evidence type="ECO:0000256" key="2">
    <source>
        <dbReference type="SAM" id="Phobius"/>
    </source>
</evidence>
<evidence type="ECO:0000256" key="1">
    <source>
        <dbReference type="SAM" id="MobiDB-lite"/>
    </source>
</evidence>
<feature type="region of interest" description="Disordered" evidence="1">
    <location>
        <begin position="111"/>
        <end position="143"/>
    </location>
</feature>
<dbReference type="RefSeq" id="YP_010797054.1">
    <property type="nucleotide sequence ID" value="NC_076129.1"/>
</dbReference>
<keyword evidence="2" id="KW-1133">Transmembrane helix</keyword>
<dbReference type="EMBL" id="JQ805139">
    <property type="protein sequence ID" value="AFK83867.1"/>
    <property type="molecule type" value="Genomic_DNA"/>
</dbReference>
<reference evidence="3 4" key="1">
    <citation type="journal article" date="2012" name="J. Virol.">
        <title>A Novel Bat Herpesvirus Encodes Homologues of Major Histocompatibility Complex Classes I and II, C-Type Lectin, and a Unique Family of Immune-Related Genes.</title>
        <authorList>
            <person name="Zhang H."/>
            <person name="Todd S."/>
            <person name="Tachedjian M."/>
            <person name="Barr J.A."/>
            <person name="Luo M."/>
            <person name="Yu M."/>
            <person name="Marsh G.A."/>
            <person name="Crameri G."/>
            <person name="Wang L.F."/>
        </authorList>
    </citation>
    <scope>NUCLEOTIDE SEQUENCE [LARGE SCALE GENOMIC DNA]</scope>
    <source>
        <strain evidence="3">B7D8</strain>
    </source>
</reference>
<dbReference type="Proteomes" id="UP000103899">
    <property type="component" value="Segment"/>
</dbReference>
<feature type="compositionally biased region" description="Low complexity" evidence="1">
    <location>
        <begin position="177"/>
        <end position="189"/>
    </location>
</feature>
<feature type="compositionally biased region" description="Basic and acidic residues" evidence="1">
    <location>
        <begin position="134"/>
        <end position="143"/>
    </location>
</feature>
<proteinExistence type="predicted"/>
<dbReference type="GeneID" id="80534757"/>
<feature type="region of interest" description="Disordered" evidence="1">
    <location>
        <begin position="161"/>
        <end position="189"/>
    </location>
</feature>